<dbReference type="GO" id="GO:0003677">
    <property type="term" value="F:DNA binding"/>
    <property type="evidence" value="ECO:0007669"/>
    <property type="project" value="InterPro"/>
</dbReference>
<accession>A0A2G9YHW8</accession>
<dbReference type="SMART" id="SM00530">
    <property type="entry name" value="HTH_XRE"/>
    <property type="match status" value="1"/>
</dbReference>
<dbReference type="Pfam" id="PF01381">
    <property type="entry name" value="HTH_3"/>
    <property type="match status" value="1"/>
</dbReference>
<dbReference type="InterPro" id="IPR010982">
    <property type="entry name" value="Lambda_DNA-bd_dom_sf"/>
</dbReference>
<dbReference type="SUPFAM" id="SSF47413">
    <property type="entry name" value="lambda repressor-like DNA-binding domains"/>
    <property type="match status" value="1"/>
</dbReference>
<dbReference type="InterPro" id="IPR001387">
    <property type="entry name" value="Cro/C1-type_HTH"/>
</dbReference>
<dbReference type="PROSITE" id="PS50943">
    <property type="entry name" value="HTH_CROC1"/>
    <property type="match status" value="1"/>
</dbReference>
<protein>
    <recommendedName>
        <fullName evidence="1">HTH cro/C1-type domain-containing protein</fullName>
    </recommendedName>
</protein>
<dbReference type="EMBL" id="PCRK01000159">
    <property type="protein sequence ID" value="PIP18816.1"/>
    <property type="molecule type" value="Genomic_DNA"/>
</dbReference>
<gene>
    <name evidence="2" type="ORF">COX41_06175</name>
</gene>
<evidence type="ECO:0000313" key="2">
    <source>
        <dbReference type="EMBL" id="PIP18816.1"/>
    </source>
</evidence>
<name>A0A2G9YHW8_9BACT</name>
<evidence type="ECO:0000259" key="1">
    <source>
        <dbReference type="PROSITE" id="PS50943"/>
    </source>
</evidence>
<dbReference type="CDD" id="cd00093">
    <property type="entry name" value="HTH_XRE"/>
    <property type="match status" value="1"/>
</dbReference>
<feature type="domain" description="HTH cro/C1-type" evidence="1">
    <location>
        <begin position="48"/>
        <end position="105"/>
    </location>
</feature>
<dbReference type="Gene3D" id="1.10.260.40">
    <property type="entry name" value="lambda repressor-like DNA-binding domains"/>
    <property type="match status" value="1"/>
</dbReference>
<dbReference type="Proteomes" id="UP000231292">
    <property type="component" value="Unassembled WGS sequence"/>
</dbReference>
<reference evidence="2 3" key="1">
    <citation type="submission" date="2017-09" db="EMBL/GenBank/DDBJ databases">
        <title>Depth-based differentiation of microbial function through sediment-hosted aquifers and enrichment of novel symbionts in the deep terrestrial subsurface.</title>
        <authorList>
            <person name="Probst A.J."/>
            <person name="Ladd B."/>
            <person name="Jarett J.K."/>
            <person name="Geller-Mcgrath D.E."/>
            <person name="Sieber C.M."/>
            <person name="Emerson J.B."/>
            <person name="Anantharaman K."/>
            <person name="Thomas B.C."/>
            <person name="Malmstrom R."/>
            <person name="Stieglmeier M."/>
            <person name="Klingl A."/>
            <person name="Woyke T."/>
            <person name="Ryan C.M."/>
            <person name="Banfield J.F."/>
        </authorList>
    </citation>
    <scope>NUCLEOTIDE SEQUENCE [LARGE SCALE GENOMIC DNA]</scope>
    <source>
        <strain evidence="2">CG23_combo_of_CG06-09_8_20_14_all_41_10</strain>
    </source>
</reference>
<dbReference type="AlphaFoldDB" id="A0A2G9YHW8"/>
<proteinExistence type="predicted"/>
<comment type="caution">
    <text evidence="2">The sequence shown here is derived from an EMBL/GenBank/DDBJ whole genome shotgun (WGS) entry which is preliminary data.</text>
</comment>
<evidence type="ECO:0000313" key="3">
    <source>
        <dbReference type="Proteomes" id="UP000231292"/>
    </source>
</evidence>
<organism evidence="2 3">
    <name type="scientific">Candidatus Sherwoodlollariibacterium unditelluris</name>
    <dbReference type="NCBI Taxonomy" id="1974757"/>
    <lineage>
        <taxon>Bacteria</taxon>
        <taxon>Pseudomonadati</taxon>
        <taxon>Candidatus Omnitrophota</taxon>
        <taxon>Candidatus Sherwoodlollariibacterium</taxon>
    </lineage>
</organism>
<sequence>MIWGDFMKRKIIVPKTVSQHIEEEFRNSPEFRKAYDEEVTRLQIGYKITQLRQMRHLSQAELAKKVNTTQQTISRLEDLRNSRINLKTLARLAAALKARLSIDFIPRELSV</sequence>